<accession>A0A0R3MYM7</accession>
<dbReference type="AlphaFoldDB" id="A0A0R3MYM7"/>
<dbReference type="InterPro" id="IPR016064">
    <property type="entry name" value="NAD/diacylglycerol_kinase_sf"/>
</dbReference>
<name>A0A0R3MYM7_9BRAD</name>
<organism evidence="1 2">
    <name type="scientific">Bradyrhizobium lablabi</name>
    <dbReference type="NCBI Taxonomy" id="722472"/>
    <lineage>
        <taxon>Bacteria</taxon>
        <taxon>Pseudomonadati</taxon>
        <taxon>Pseudomonadota</taxon>
        <taxon>Alphaproteobacteria</taxon>
        <taxon>Hyphomicrobiales</taxon>
        <taxon>Nitrobacteraceae</taxon>
        <taxon>Bradyrhizobium</taxon>
    </lineage>
</organism>
<dbReference type="Gene3D" id="2.60.200.30">
    <property type="entry name" value="Probable inorganic polyphosphate/atp-NAD kinase, domain 2"/>
    <property type="match status" value="1"/>
</dbReference>
<comment type="caution">
    <text evidence="1">The sequence shown here is derived from an EMBL/GenBank/DDBJ whole genome shotgun (WGS) entry which is preliminary data.</text>
</comment>
<protein>
    <submittedName>
        <fullName evidence="1">Sugar kinase</fullName>
    </submittedName>
</protein>
<reference evidence="1 2" key="1">
    <citation type="submission" date="2014-03" db="EMBL/GenBank/DDBJ databases">
        <title>Bradyrhizobium valentinum sp. nov., isolated from effective nodules of Lupinus mariae-josephae, a lupine endemic of basic-lime soils in Eastern Spain.</title>
        <authorList>
            <person name="Duran D."/>
            <person name="Rey L."/>
            <person name="Navarro A."/>
            <person name="Busquets A."/>
            <person name="Imperial J."/>
            <person name="Ruiz-Argueso T."/>
        </authorList>
    </citation>
    <scope>NUCLEOTIDE SEQUENCE [LARGE SCALE GENOMIC DNA]</scope>
    <source>
        <strain evidence="1 2">CCBAU 23086</strain>
    </source>
</reference>
<dbReference type="RefSeq" id="WP_057858457.1">
    <property type="nucleotide sequence ID" value="NZ_LLYB01000060.1"/>
</dbReference>
<keyword evidence="1" id="KW-0808">Transferase</keyword>
<dbReference type="InterPro" id="IPR017437">
    <property type="entry name" value="ATP-NAD_kinase_PpnK-typ_C"/>
</dbReference>
<gene>
    <name evidence="1" type="ORF">CQ14_06000</name>
</gene>
<proteinExistence type="predicted"/>
<dbReference type="GO" id="GO:0003951">
    <property type="term" value="F:NAD+ kinase activity"/>
    <property type="evidence" value="ECO:0007669"/>
    <property type="project" value="InterPro"/>
</dbReference>
<evidence type="ECO:0000313" key="1">
    <source>
        <dbReference type="EMBL" id="KRR24881.1"/>
    </source>
</evidence>
<keyword evidence="1" id="KW-0418">Kinase</keyword>
<dbReference type="Proteomes" id="UP000051660">
    <property type="component" value="Unassembled WGS sequence"/>
</dbReference>
<dbReference type="GO" id="GO:0019674">
    <property type="term" value="P:NAD+ metabolic process"/>
    <property type="evidence" value="ECO:0007669"/>
    <property type="project" value="InterPro"/>
</dbReference>
<dbReference type="EMBL" id="LLYB01000060">
    <property type="protein sequence ID" value="KRR24881.1"/>
    <property type="molecule type" value="Genomic_DNA"/>
</dbReference>
<evidence type="ECO:0000313" key="2">
    <source>
        <dbReference type="Proteomes" id="UP000051660"/>
    </source>
</evidence>
<dbReference type="OrthoDB" id="1889537at2"/>
<dbReference type="SUPFAM" id="SSF111331">
    <property type="entry name" value="NAD kinase/diacylglycerol kinase-like"/>
    <property type="match status" value="1"/>
</dbReference>
<dbReference type="PANTHER" id="PTHR13158">
    <property type="match status" value="1"/>
</dbReference>
<dbReference type="PANTHER" id="PTHR13158:SF5">
    <property type="entry name" value="NAD KINASE 2, MITOCHONDRIAL"/>
    <property type="match status" value="1"/>
</dbReference>
<sequence length="312" mass="34552">MTGASDRKIVLIVRPTRLDDLVTRFNTVQQAQFYVEHLGADFSDYLIEHKHYRAAVHRAEDVLRGFGRVQRLERRYVPNFVFGADDGVVVLGQDGLVANTLKYLDGQRVVAINPDPARWNGVLLPFTINDLPRIMEEETKSQRPVKLVTMAKATLNTGQTLHAVNDFFIGQRSHVSARYRISVDGQEERQSSSGIIVSTGLGSTGWLKSVYAGWATATRCLLGGEVVPVGDGSFPWDARYLHYFVREPYPSRTTQADLVMGKIAEGGRMRVTSEMPDNGVVFSDGIEADCLEFNSGTEATIGVAEKQGILVM</sequence>